<dbReference type="InterPro" id="IPR015810">
    <property type="entry name" value="Photo_RC_H_N"/>
</dbReference>
<protein>
    <submittedName>
        <fullName evidence="5">Photosynthetic reaction center subunit H</fullName>
    </submittedName>
</protein>
<keyword evidence="6" id="KW-1185">Reference proteome</keyword>
<evidence type="ECO:0000313" key="6">
    <source>
        <dbReference type="Proteomes" id="UP000325255"/>
    </source>
</evidence>
<accession>A0A5M6IX83</accession>
<evidence type="ECO:0000259" key="4">
    <source>
        <dbReference type="Pfam" id="PF05239"/>
    </source>
</evidence>
<dbReference type="Gene3D" id="3.90.50.10">
    <property type="entry name" value="Photosynthetic Reaction Center, subunit H, domain 2"/>
    <property type="match status" value="1"/>
</dbReference>
<feature type="domain" description="Photosynthetic reaction centre H subunit N-terminal" evidence="3">
    <location>
        <begin position="5"/>
        <end position="132"/>
    </location>
</feature>
<dbReference type="EMBL" id="VWPK01000009">
    <property type="protein sequence ID" value="KAA5612902.1"/>
    <property type="molecule type" value="Genomic_DNA"/>
</dbReference>
<dbReference type="GO" id="GO:0019684">
    <property type="term" value="P:photosynthesis, light reaction"/>
    <property type="evidence" value="ECO:0007669"/>
    <property type="project" value="InterPro"/>
</dbReference>
<dbReference type="NCBIfam" id="TIGR01150">
    <property type="entry name" value="puhA"/>
    <property type="match status" value="1"/>
</dbReference>
<dbReference type="SUPFAM" id="SSF50346">
    <property type="entry name" value="PRC-barrel domain"/>
    <property type="match status" value="1"/>
</dbReference>
<evidence type="ECO:0000313" key="5">
    <source>
        <dbReference type="EMBL" id="KAA5612902.1"/>
    </source>
</evidence>
<comment type="caution">
    <text evidence="5">The sequence shown here is derived from an EMBL/GenBank/DDBJ whole genome shotgun (WGS) entry which is preliminary data.</text>
</comment>
<feature type="domain" description="PRC-barrel" evidence="4">
    <location>
        <begin position="144"/>
        <end position="210"/>
    </location>
</feature>
<keyword evidence="2" id="KW-0812">Transmembrane</keyword>
<dbReference type="Pfam" id="PF05239">
    <property type="entry name" value="PRC"/>
    <property type="match status" value="1"/>
</dbReference>
<dbReference type="AlphaFoldDB" id="A0A5M6IX83"/>
<feature type="region of interest" description="Disordered" evidence="1">
    <location>
        <begin position="84"/>
        <end position="123"/>
    </location>
</feature>
<dbReference type="InterPro" id="IPR011033">
    <property type="entry name" value="PRC_barrel-like_sf"/>
</dbReference>
<gene>
    <name evidence="5" type="primary">puhA</name>
    <name evidence="5" type="ORF">F1189_07645</name>
</gene>
<dbReference type="InterPro" id="IPR014747">
    <property type="entry name" value="Bac_photo_RC_H_C"/>
</dbReference>
<name>A0A5M6IX83_9PROT</name>
<keyword evidence="2" id="KW-0472">Membrane</keyword>
<evidence type="ECO:0000256" key="1">
    <source>
        <dbReference type="SAM" id="MobiDB-lite"/>
    </source>
</evidence>
<proteinExistence type="predicted"/>
<keyword evidence="2" id="KW-1133">Transmembrane helix</keyword>
<dbReference type="SUPFAM" id="SSF81490">
    <property type="entry name" value="Photosystem II reaction centre subunit H, transmembrane region"/>
    <property type="match status" value="1"/>
</dbReference>
<dbReference type="OrthoDB" id="8557487at2"/>
<dbReference type="RefSeq" id="WP_150040130.1">
    <property type="nucleotide sequence ID" value="NZ_OW485601.1"/>
</dbReference>
<evidence type="ECO:0000259" key="3">
    <source>
        <dbReference type="Pfam" id="PF03967"/>
    </source>
</evidence>
<dbReference type="Pfam" id="PF03967">
    <property type="entry name" value="PRCH"/>
    <property type="match status" value="1"/>
</dbReference>
<reference evidence="5 6" key="1">
    <citation type="submission" date="2019-09" db="EMBL/GenBank/DDBJ databases">
        <title>Genome sequence of Rhodovastum atsumiense, a diverse member of the Acetobacteraceae family of non-sulfur purple photosynthetic bacteria.</title>
        <authorList>
            <person name="Meyer T."/>
            <person name="Kyndt J."/>
        </authorList>
    </citation>
    <scope>NUCLEOTIDE SEQUENCE [LARGE SCALE GENOMIC DNA]</scope>
    <source>
        <strain evidence="5 6">DSM 21279</strain>
    </source>
</reference>
<dbReference type="Proteomes" id="UP000325255">
    <property type="component" value="Unassembled WGS sequence"/>
</dbReference>
<dbReference type="InterPro" id="IPR037097">
    <property type="entry name" value="Photo_RC_H_N_sf"/>
</dbReference>
<feature type="transmembrane region" description="Helical" evidence="2">
    <location>
        <begin position="12"/>
        <end position="31"/>
    </location>
</feature>
<dbReference type="InterPro" id="IPR027275">
    <property type="entry name" value="PRC-brl_dom"/>
</dbReference>
<dbReference type="Gene3D" id="4.10.540.10">
    <property type="entry name" value="Photosynthetic reaction centre, H subunit, N-terminal domain"/>
    <property type="match status" value="1"/>
</dbReference>
<evidence type="ECO:0000256" key="2">
    <source>
        <dbReference type="SAM" id="Phobius"/>
    </source>
</evidence>
<organism evidence="5 6">
    <name type="scientific">Rhodovastum atsumiense</name>
    <dbReference type="NCBI Taxonomy" id="504468"/>
    <lineage>
        <taxon>Bacteria</taxon>
        <taxon>Pseudomonadati</taxon>
        <taxon>Pseudomonadota</taxon>
        <taxon>Alphaproteobacteria</taxon>
        <taxon>Acetobacterales</taxon>
        <taxon>Acetobacteraceae</taxon>
        <taxon>Rhodovastum</taxon>
    </lineage>
</organism>
<dbReference type="GO" id="GO:0030077">
    <property type="term" value="C:plasma membrane light-harvesting complex"/>
    <property type="evidence" value="ECO:0007669"/>
    <property type="project" value="InterPro"/>
</dbReference>
<dbReference type="InterPro" id="IPR005652">
    <property type="entry name" value="Photo_RC_H"/>
</dbReference>
<sequence>MQTGAITAYFDVAQLTLWAFILFFAGLVVYLRREDKREGYPLLAEGGETTHGLFPATPEPKTYLLQDGSTLTLPRAEKARTLALSKTDPAEGAPAVPTGDPLRDAVGPASYADRADEPDTTWEGEPRLVPLRAAPEFSLDPEDPDPRGYPVVATDGVVAGKITEAWVDRAEPQVYYYDVKLNDGRTVILPARLAVVDDTAQRVTVASITAAQFAGVPAIKNPDVITLLEEDKIAGYYAGGHLYAVPARQEPLA</sequence>